<dbReference type="InterPro" id="IPR035965">
    <property type="entry name" value="PAS-like_dom_sf"/>
</dbReference>
<dbReference type="AlphaFoldDB" id="A0A5D5AIT6"/>
<evidence type="ECO:0000256" key="2">
    <source>
        <dbReference type="ARBA" id="ARBA00022777"/>
    </source>
</evidence>
<dbReference type="InterPro" id="IPR000014">
    <property type="entry name" value="PAS"/>
</dbReference>
<keyword evidence="7" id="KW-1185">Reference proteome</keyword>
<dbReference type="Gene3D" id="3.30.565.10">
    <property type="entry name" value="Histidine kinase-like ATPase, C-terminal domain"/>
    <property type="match status" value="1"/>
</dbReference>
<accession>A0A5D5AIT6</accession>
<name>A0A5D5AIT6_9EURY</name>
<dbReference type="InterPro" id="IPR003594">
    <property type="entry name" value="HATPase_dom"/>
</dbReference>
<dbReference type="Pfam" id="PF13426">
    <property type="entry name" value="PAS_9"/>
    <property type="match status" value="1"/>
</dbReference>
<dbReference type="Pfam" id="PF00989">
    <property type="entry name" value="PAS"/>
    <property type="match status" value="2"/>
</dbReference>
<dbReference type="InterPro" id="IPR036890">
    <property type="entry name" value="HATPase_C_sf"/>
</dbReference>
<organism evidence="6 7">
    <name type="scientific">Natrialba swarupiae</name>
    <dbReference type="NCBI Taxonomy" id="2448032"/>
    <lineage>
        <taxon>Archaea</taxon>
        <taxon>Methanobacteriati</taxon>
        <taxon>Methanobacteriota</taxon>
        <taxon>Stenosarchaea group</taxon>
        <taxon>Halobacteria</taxon>
        <taxon>Halobacteriales</taxon>
        <taxon>Natrialbaceae</taxon>
        <taxon>Natrialba</taxon>
    </lineage>
</organism>
<gene>
    <name evidence="6" type="ORF">FYC77_12145</name>
</gene>
<dbReference type="SUPFAM" id="SSF55874">
    <property type="entry name" value="ATPase domain of HSP90 chaperone/DNA topoisomerase II/histidine kinase"/>
    <property type="match status" value="1"/>
</dbReference>
<keyword evidence="1" id="KW-0808">Transferase</keyword>
<dbReference type="EMBL" id="VTAW01000014">
    <property type="protein sequence ID" value="TYT61768.1"/>
    <property type="molecule type" value="Genomic_DNA"/>
</dbReference>
<feature type="domain" description="PAS" evidence="4">
    <location>
        <begin position="431"/>
        <end position="485"/>
    </location>
</feature>
<dbReference type="SMART" id="SM00091">
    <property type="entry name" value="PAS"/>
    <property type="match status" value="3"/>
</dbReference>
<dbReference type="Gene3D" id="3.30.450.20">
    <property type="entry name" value="PAS domain"/>
    <property type="match status" value="3"/>
</dbReference>
<dbReference type="PRINTS" id="PR00344">
    <property type="entry name" value="BCTRLSENSOR"/>
</dbReference>
<dbReference type="InterPro" id="IPR001610">
    <property type="entry name" value="PAC"/>
</dbReference>
<feature type="domain" description="PAS" evidence="4">
    <location>
        <begin position="305"/>
        <end position="376"/>
    </location>
</feature>
<dbReference type="NCBIfam" id="TIGR00229">
    <property type="entry name" value="sensory_box"/>
    <property type="match status" value="3"/>
</dbReference>
<dbReference type="PANTHER" id="PTHR44757">
    <property type="entry name" value="DIGUANYLATE CYCLASE DGCP"/>
    <property type="match status" value="1"/>
</dbReference>
<dbReference type="Gene3D" id="3.40.50.2300">
    <property type="match status" value="1"/>
</dbReference>
<evidence type="ECO:0000313" key="7">
    <source>
        <dbReference type="Proteomes" id="UP000324104"/>
    </source>
</evidence>
<dbReference type="InterPro" id="IPR052155">
    <property type="entry name" value="Biofilm_reg_signaling"/>
</dbReference>
<dbReference type="RefSeq" id="WP_149081755.1">
    <property type="nucleotide sequence ID" value="NZ_VTAW01000014.1"/>
</dbReference>
<dbReference type="InterPro" id="IPR011006">
    <property type="entry name" value="CheY-like_superfamily"/>
</dbReference>
<keyword evidence="2" id="KW-0418">Kinase</keyword>
<dbReference type="Pfam" id="PF02518">
    <property type="entry name" value="HATPase_c"/>
    <property type="match status" value="1"/>
</dbReference>
<dbReference type="SUPFAM" id="SSF52172">
    <property type="entry name" value="CheY-like"/>
    <property type="match status" value="1"/>
</dbReference>
<dbReference type="InterPro" id="IPR000700">
    <property type="entry name" value="PAS-assoc_C"/>
</dbReference>
<dbReference type="InterPro" id="IPR013767">
    <property type="entry name" value="PAS_fold"/>
</dbReference>
<dbReference type="SUPFAM" id="SSF55785">
    <property type="entry name" value="PYP-like sensor domain (PAS domain)"/>
    <property type="match status" value="3"/>
</dbReference>
<dbReference type="CDD" id="cd00075">
    <property type="entry name" value="HATPase"/>
    <property type="match status" value="1"/>
</dbReference>
<dbReference type="CDD" id="cd00130">
    <property type="entry name" value="PAS"/>
    <property type="match status" value="3"/>
</dbReference>
<dbReference type="PANTHER" id="PTHR44757:SF2">
    <property type="entry name" value="BIOFILM ARCHITECTURE MAINTENANCE PROTEIN MBAA"/>
    <property type="match status" value="1"/>
</dbReference>
<dbReference type="SMART" id="SM00387">
    <property type="entry name" value="HATPase_c"/>
    <property type="match status" value="1"/>
</dbReference>
<dbReference type="GO" id="GO:0016301">
    <property type="term" value="F:kinase activity"/>
    <property type="evidence" value="ECO:0007669"/>
    <property type="project" value="UniProtKB-KW"/>
</dbReference>
<dbReference type="SMART" id="SM00086">
    <property type="entry name" value="PAC"/>
    <property type="match status" value="3"/>
</dbReference>
<dbReference type="InterPro" id="IPR003018">
    <property type="entry name" value="GAF"/>
</dbReference>
<dbReference type="PROSITE" id="PS50113">
    <property type="entry name" value="PAC"/>
    <property type="match status" value="2"/>
</dbReference>
<dbReference type="PROSITE" id="PS50109">
    <property type="entry name" value="HIS_KIN"/>
    <property type="match status" value="1"/>
</dbReference>
<evidence type="ECO:0000259" key="3">
    <source>
        <dbReference type="PROSITE" id="PS50109"/>
    </source>
</evidence>
<comment type="caution">
    <text evidence="6">The sequence shown here is derived from an EMBL/GenBank/DDBJ whole genome shotgun (WGS) entry which is preliminary data.</text>
</comment>
<dbReference type="Pfam" id="PF13185">
    <property type="entry name" value="GAF_2"/>
    <property type="match status" value="1"/>
</dbReference>
<dbReference type="SUPFAM" id="SSF55781">
    <property type="entry name" value="GAF domain-like"/>
    <property type="match status" value="1"/>
</dbReference>
<feature type="domain" description="PAC" evidence="5">
    <location>
        <begin position="376"/>
        <end position="430"/>
    </location>
</feature>
<dbReference type="GO" id="GO:0006355">
    <property type="term" value="P:regulation of DNA-templated transcription"/>
    <property type="evidence" value="ECO:0007669"/>
    <property type="project" value="InterPro"/>
</dbReference>
<dbReference type="Gene3D" id="3.30.450.40">
    <property type="match status" value="1"/>
</dbReference>
<dbReference type="InterPro" id="IPR029016">
    <property type="entry name" value="GAF-like_dom_sf"/>
</dbReference>
<dbReference type="SMART" id="SM00065">
    <property type="entry name" value="GAF"/>
    <property type="match status" value="1"/>
</dbReference>
<dbReference type="InterPro" id="IPR004358">
    <property type="entry name" value="Sig_transdc_His_kin-like_C"/>
</dbReference>
<protein>
    <submittedName>
        <fullName evidence="6">PAS domain S-box protein</fullName>
    </submittedName>
</protein>
<sequence length="881" mass="99498">MNDVIRVLYVATGDDELGRSLDAQHATLNVRIAADLREAMDCLDTESIDCIVARQNFSGGTGIDFLKAVRAEFPELPFVFFIDECSNELVQEALAGDRTAVLPRVEDEAAAMSLLADRVVTVVQKQRSDRRKDELERITDVIRSLNQALVYARSRVDIDRQVCEIISGSDPYRFAWMGEHNPDEQRVLPRASAGVEEDYLEEITITTDEAPTAQGPTGKAVQTHEIQVMQNIPGDPAYEPWREQALERGYKSSAAIPLVHDETLYGVLNVYADRADAFDDTEIDLLQEVSDDIAYALNTVRMREDLRRFERAVEQAADAIFITDVEGTIEYANPAFEVLTGYDREEAINQTPRILKSGKQDETYYEQLWETILDGEIWEEEIVNERKSGDYYYAEQTIAPIADETRNISGFVAIQRDVSQRKKRERELEESRETYRTLYESIHDLVFVHDHEGEILSVNRAAAEMLGYDRDELESMHMDDIHPADVLVPEREYRDTEEDVIESELATSDGRTLTVSVTRTPVTFFGEGAILGVARDVTERKAREEELRARKALYEAVVENVHDGLMIVQDDTIEYVNPRVDELTGYPADTLIGESPAMLALEDDREMVIDLYRAHAREDVPSGPHEITVVTRTGEQVPVEVNIGTLEYEGAPATIVAIRDVTDRVDRTRQLRVLDRVLRHNINNDMTVIQGYAETIRAETPDAIASYAEEILSQSDDLLEMIQKERAIVEEISDPPEHVEIDLAHSVNRLVSTLREQYPEATIDLDCPEQATATATESIDRAIRELVENAINHSDRETPTIAVSIQTHGEQVQVEIVDDGPGIPSEETKVLTREREVKPLYHGSGLGLWLVNWIVRRSKGTIRFAENEPRGSVITIELRAT</sequence>
<dbReference type="Proteomes" id="UP000324104">
    <property type="component" value="Unassembled WGS sequence"/>
</dbReference>
<evidence type="ECO:0000259" key="4">
    <source>
        <dbReference type="PROSITE" id="PS50112"/>
    </source>
</evidence>
<dbReference type="PROSITE" id="PS50112">
    <property type="entry name" value="PAS"/>
    <property type="match status" value="3"/>
</dbReference>
<evidence type="ECO:0000313" key="6">
    <source>
        <dbReference type="EMBL" id="TYT61768.1"/>
    </source>
</evidence>
<evidence type="ECO:0000256" key="1">
    <source>
        <dbReference type="ARBA" id="ARBA00022679"/>
    </source>
</evidence>
<reference evidence="6 7" key="1">
    <citation type="submission" date="2019-08" db="EMBL/GenBank/DDBJ databases">
        <title>Archaea genome.</title>
        <authorList>
            <person name="Kajale S."/>
            <person name="Shouche Y."/>
            <person name="Deshpande N."/>
            <person name="Sharma A."/>
        </authorList>
    </citation>
    <scope>NUCLEOTIDE SEQUENCE [LARGE SCALE GENOMIC DNA]</scope>
    <source>
        <strain evidence="6 7">ESP3B_9</strain>
    </source>
</reference>
<feature type="domain" description="Histidine kinase" evidence="3">
    <location>
        <begin position="677"/>
        <end position="881"/>
    </location>
</feature>
<evidence type="ECO:0000259" key="5">
    <source>
        <dbReference type="PROSITE" id="PS50113"/>
    </source>
</evidence>
<dbReference type="InterPro" id="IPR005467">
    <property type="entry name" value="His_kinase_dom"/>
</dbReference>
<feature type="domain" description="PAC" evidence="5">
    <location>
        <begin position="494"/>
        <end position="549"/>
    </location>
</feature>
<feature type="domain" description="PAS" evidence="4">
    <location>
        <begin position="573"/>
        <end position="619"/>
    </location>
</feature>
<proteinExistence type="predicted"/>